<comment type="catalytic activity">
    <reaction evidence="1 13">
        <text>alpha-D-galactose 1-phosphate + UDP-alpha-D-glucose = alpha-D-glucose 1-phosphate + UDP-alpha-D-galactose</text>
        <dbReference type="Rhea" id="RHEA:13989"/>
        <dbReference type="ChEBI" id="CHEBI:58336"/>
        <dbReference type="ChEBI" id="CHEBI:58601"/>
        <dbReference type="ChEBI" id="CHEBI:58885"/>
        <dbReference type="ChEBI" id="CHEBI:66914"/>
        <dbReference type="EC" id="2.7.7.12"/>
    </reaction>
</comment>
<evidence type="ECO:0000259" key="15">
    <source>
        <dbReference type="Pfam" id="PF01087"/>
    </source>
</evidence>
<evidence type="ECO:0000256" key="3">
    <source>
        <dbReference type="ARBA" id="ARBA00004947"/>
    </source>
</evidence>
<evidence type="ECO:0000256" key="12">
    <source>
        <dbReference type="ARBA" id="ARBA00023277"/>
    </source>
</evidence>
<evidence type="ECO:0000256" key="9">
    <source>
        <dbReference type="ARBA" id="ARBA00022723"/>
    </source>
</evidence>
<keyword evidence="10" id="KW-0862">Zinc</keyword>
<dbReference type="PROSITE" id="PS00117">
    <property type="entry name" value="GAL_P_UDP_TRANSF_I"/>
    <property type="match status" value="1"/>
</dbReference>
<keyword evidence="18" id="KW-1185">Reference proteome</keyword>
<organism evidence="17 18">
    <name type="scientific">Batrachochytrium salamandrivorans</name>
    <dbReference type="NCBI Taxonomy" id="1357716"/>
    <lineage>
        <taxon>Eukaryota</taxon>
        <taxon>Fungi</taxon>
        <taxon>Fungi incertae sedis</taxon>
        <taxon>Chytridiomycota</taxon>
        <taxon>Chytridiomycota incertae sedis</taxon>
        <taxon>Chytridiomycetes</taxon>
        <taxon>Rhizophydiales</taxon>
        <taxon>Rhizophydiales incertae sedis</taxon>
        <taxon>Batrachochytrium</taxon>
    </lineage>
</organism>
<gene>
    <name evidence="17" type="ORF">BASA50_001439</name>
</gene>
<keyword evidence="12 13" id="KW-0119">Carbohydrate metabolism</keyword>
<dbReference type="InterPro" id="IPR005850">
    <property type="entry name" value="GalP_Utransf_C"/>
</dbReference>
<evidence type="ECO:0000256" key="4">
    <source>
        <dbReference type="ARBA" id="ARBA00010951"/>
    </source>
</evidence>
<keyword evidence="11 13" id="KW-0299">Galactose metabolism</keyword>
<evidence type="ECO:0000256" key="2">
    <source>
        <dbReference type="ARBA" id="ARBA00001947"/>
    </source>
</evidence>
<evidence type="ECO:0000259" key="16">
    <source>
        <dbReference type="Pfam" id="PF02744"/>
    </source>
</evidence>
<keyword evidence="8 13" id="KW-0548">Nucleotidyltransferase</keyword>
<evidence type="ECO:0000256" key="10">
    <source>
        <dbReference type="ARBA" id="ARBA00022833"/>
    </source>
</evidence>
<keyword evidence="7 13" id="KW-0808">Transferase</keyword>
<evidence type="ECO:0000256" key="13">
    <source>
        <dbReference type="RuleBase" id="RU000506"/>
    </source>
</evidence>
<dbReference type="PANTHER" id="PTHR11943">
    <property type="entry name" value="GALACTOSE-1-PHOSPHATE URIDYLYLTRANSFERASE"/>
    <property type="match status" value="1"/>
</dbReference>
<sequence length="378" mass="42448">MEGDSSFNPADHSHRRFNPLTAAWVLCSPHREKRPWLGQTEKQTSMDTPAHLPDCFLCPRNQRINGDINPDYTTTHVFDNDFPAVQPLIALPQKNRKDQTHSKKTAIAHASSTRGSIPDAATEMARMAKITSIRHIQIFENKGDAMGCSNPHPHCQMWGTDYIPDEPSKELSSLRAYRTKHTTCMLCDYASAEIFNAGSTQSINMTMSHTDRSDIVLPAGTRNGNRVVHQTQYFICVVPFWAVWPFETLVMPICHVGSLFNLSDAQRVDLAEMIKVVTCKYDGLFRVPFPYSMGIHQAPVHSRDGGVSGCDHCSDSGDCDGDSLMHFHIHFYPPLLRSATIRKFLVGFEMMAEAQRDLTPESAAERLRGCPNLHYTDI</sequence>
<comment type="similarity">
    <text evidence="4 13">Belongs to the galactose-1-phosphate uridylyltransferase type 1 family.</text>
</comment>
<dbReference type="InterPro" id="IPR036265">
    <property type="entry name" value="HIT-like_sf"/>
</dbReference>
<dbReference type="InterPro" id="IPR005849">
    <property type="entry name" value="GalP_Utransf_N"/>
</dbReference>
<evidence type="ECO:0000256" key="8">
    <source>
        <dbReference type="ARBA" id="ARBA00022695"/>
    </source>
</evidence>
<feature type="region of interest" description="Disordered" evidence="14">
    <location>
        <begin position="95"/>
        <end position="115"/>
    </location>
</feature>
<dbReference type="Pfam" id="PF01087">
    <property type="entry name" value="GalP_UDP_transf"/>
    <property type="match status" value="1"/>
</dbReference>
<dbReference type="PANTHER" id="PTHR11943:SF1">
    <property type="entry name" value="GALACTOSE-1-PHOSPHATE URIDYLYLTRANSFERASE"/>
    <property type="match status" value="1"/>
</dbReference>
<evidence type="ECO:0000313" key="17">
    <source>
        <dbReference type="EMBL" id="KAH6587159.1"/>
    </source>
</evidence>
<comment type="pathway">
    <text evidence="3 13">Carbohydrate metabolism; galactose metabolism.</text>
</comment>
<dbReference type="InterPro" id="IPR019779">
    <property type="entry name" value="GalP_UDPtransf1_His-AS"/>
</dbReference>
<dbReference type="Gene3D" id="3.30.428.10">
    <property type="entry name" value="HIT-like"/>
    <property type="match status" value="2"/>
</dbReference>
<feature type="domain" description="Galactose-1-phosphate uridyl transferase C-terminal" evidence="16">
    <location>
        <begin position="172"/>
        <end position="376"/>
    </location>
</feature>
<dbReference type="EMBL" id="JAFCIX010000568">
    <property type="protein sequence ID" value="KAH6587159.1"/>
    <property type="molecule type" value="Genomic_DNA"/>
</dbReference>
<proteinExistence type="inferred from homology"/>
<feature type="domain" description="Galactose-1-phosphate uridyl transferase N-terminal" evidence="15">
    <location>
        <begin position="6"/>
        <end position="164"/>
    </location>
</feature>
<dbReference type="SUPFAM" id="SSF54197">
    <property type="entry name" value="HIT-like"/>
    <property type="match status" value="2"/>
</dbReference>
<name>A0ABQ8EV78_9FUNG</name>
<dbReference type="PIRSF" id="PIRSF000808">
    <property type="entry name" value="GalT"/>
    <property type="match status" value="1"/>
</dbReference>
<evidence type="ECO:0000256" key="11">
    <source>
        <dbReference type="ARBA" id="ARBA00023144"/>
    </source>
</evidence>
<evidence type="ECO:0000256" key="6">
    <source>
        <dbReference type="ARBA" id="ARBA00016340"/>
    </source>
</evidence>
<evidence type="ECO:0000256" key="5">
    <source>
        <dbReference type="ARBA" id="ARBA00012384"/>
    </source>
</evidence>
<dbReference type="Proteomes" id="UP001648503">
    <property type="component" value="Unassembled WGS sequence"/>
</dbReference>
<comment type="caution">
    <text evidence="17">The sequence shown here is derived from an EMBL/GenBank/DDBJ whole genome shotgun (WGS) entry which is preliminary data.</text>
</comment>
<evidence type="ECO:0000256" key="14">
    <source>
        <dbReference type="SAM" id="MobiDB-lite"/>
    </source>
</evidence>
<evidence type="ECO:0000313" key="18">
    <source>
        <dbReference type="Proteomes" id="UP001648503"/>
    </source>
</evidence>
<dbReference type="NCBIfam" id="TIGR00209">
    <property type="entry name" value="galT_1"/>
    <property type="match status" value="2"/>
</dbReference>
<protein>
    <recommendedName>
        <fullName evidence="6 13">Galactose-1-phosphate uridylyltransferase</fullName>
        <ecNumber evidence="5 13">2.7.7.12</ecNumber>
    </recommendedName>
</protein>
<dbReference type="InterPro" id="IPR001937">
    <property type="entry name" value="GalP_UDPtransf1"/>
</dbReference>
<keyword evidence="9 13" id="KW-0479">Metal-binding</keyword>
<dbReference type="EC" id="2.7.7.12" evidence="5 13"/>
<reference evidence="17 18" key="1">
    <citation type="submission" date="2021-02" db="EMBL/GenBank/DDBJ databases">
        <title>Variation within the Batrachochytrium salamandrivorans European outbreak.</title>
        <authorList>
            <person name="Kelly M."/>
            <person name="Pasmans F."/>
            <person name="Shea T.P."/>
            <person name="Munoz J.F."/>
            <person name="Carranza S."/>
            <person name="Cuomo C.A."/>
            <person name="Martel A."/>
        </authorList>
    </citation>
    <scope>NUCLEOTIDE SEQUENCE [LARGE SCALE GENOMIC DNA]</scope>
    <source>
        <strain evidence="17 18">AMFP18/2</strain>
    </source>
</reference>
<evidence type="ECO:0000256" key="1">
    <source>
        <dbReference type="ARBA" id="ARBA00001107"/>
    </source>
</evidence>
<evidence type="ECO:0000256" key="7">
    <source>
        <dbReference type="ARBA" id="ARBA00022679"/>
    </source>
</evidence>
<dbReference type="Pfam" id="PF02744">
    <property type="entry name" value="GalP_UDP_tr_C"/>
    <property type="match status" value="1"/>
</dbReference>
<accession>A0ABQ8EV78</accession>
<comment type="cofactor">
    <cofactor evidence="2">
        <name>Zn(2+)</name>
        <dbReference type="ChEBI" id="CHEBI:29105"/>
    </cofactor>
</comment>